<organism evidence="3 4">
    <name type="scientific">Marasmius oreades</name>
    <name type="common">fairy-ring Marasmius</name>
    <dbReference type="NCBI Taxonomy" id="181124"/>
    <lineage>
        <taxon>Eukaryota</taxon>
        <taxon>Fungi</taxon>
        <taxon>Dikarya</taxon>
        <taxon>Basidiomycota</taxon>
        <taxon>Agaricomycotina</taxon>
        <taxon>Agaricomycetes</taxon>
        <taxon>Agaricomycetidae</taxon>
        <taxon>Agaricales</taxon>
        <taxon>Marasmiineae</taxon>
        <taxon>Marasmiaceae</taxon>
        <taxon>Marasmius</taxon>
    </lineage>
</organism>
<feature type="compositionally biased region" description="Low complexity" evidence="2">
    <location>
        <begin position="434"/>
        <end position="502"/>
    </location>
</feature>
<feature type="coiled-coil region" evidence="1">
    <location>
        <begin position="172"/>
        <end position="259"/>
    </location>
</feature>
<evidence type="ECO:0000256" key="1">
    <source>
        <dbReference type="SAM" id="Coils"/>
    </source>
</evidence>
<dbReference type="PANTHER" id="PTHR18898:SF2">
    <property type="entry name" value="NUCLEOPROTEIN TPR"/>
    <property type="match status" value="1"/>
</dbReference>
<evidence type="ECO:0000313" key="3">
    <source>
        <dbReference type="EMBL" id="KAG7097804.1"/>
    </source>
</evidence>
<feature type="compositionally biased region" description="Basic and acidic residues" evidence="2">
    <location>
        <begin position="338"/>
        <end position="363"/>
    </location>
</feature>
<comment type="caution">
    <text evidence="3">The sequence shown here is derived from an EMBL/GenBank/DDBJ whole genome shotgun (WGS) entry which is preliminary data.</text>
</comment>
<dbReference type="Gene3D" id="3.40.50.300">
    <property type="entry name" value="P-loop containing nucleotide triphosphate hydrolases"/>
    <property type="match status" value="1"/>
</dbReference>
<dbReference type="InterPro" id="IPR027417">
    <property type="entry name" value="P-loop_NTPase"/>
</dbReference>
<dbReference type="EMBL" id="CM032182">
    <property type="protein sequence ID" value="KAG7097804.1"/>
    <property type="molecule type" value="Genomic_DNA"/>
</dbReference>
<gene>
    <name evidence="3" type="ORF">E1B28_005123</name>
</gene>
<dbReference type="KEGG" id="more:E1B28_005123"/>
<dbReference type="GO" id="GO:0006406">
    <property type="term" value="P:mRNA export from nucleus"/>
    <property type="evidence" value="ECO:0007669"/>
    <property type="project" value="TreeGrafter"/>
</dbReference>
<dbReference type="PANTHER" id="PTHR18898">
    <property type="entry name" value="NUCLEOPROTEIN TPR-RELATED"/>
    <property type="match status" value="1"/>
</dbReference>
<evidence type="ECO:0000313" key="4">
    <source>
        <dbReference type="Proteomes" id="UP001049176"/>
    </source>
</evidence>
<accession>A0A9P7V032</accession>
<dbReference type="GeneID" id="66074199"/>
<feature type="compositionally biased region" description="Low complexity" evidence="2">
    <location>
        <begin position="407"/>
        <end position="427"/>
    </location>
</feature>
<dbReference type="GO" id="GO:0017056">
    <property type="term" value="F:structural constituent of nuclear pore"/>
    <property type="evidence" value="ECO:0007669"/>
    <property type="project" value="TreeGrafter"/>
</dbReference>
<dbReference type="Pfam" id="PF23562">
    <property type="entry name" value="AMP-binding_C_3"/>
    <property type="match status" value="1"/>
</dbReference>
<feature type="region of interest" description="Disordered" evidence="2">
    <location>
        <begin position="853"/>
        <end position="875"/>
    </location>
</feature>
<name>A0A9P7V032_9AGAR</name>
<keyword evidence="1" id="KW-0175">Coiled coil</keyword>
<feature type="region of interest" description="Disordered" evidence="2">
    <location>
        <begin position="533"/>
        <end position="556"/>
    </location>
</feature>
<protein>
    <submittedName>
        <fullName evidence="3">Uncharacterized protein</fullName>
    </submittedName>
</protein>
<dbReference type="Proteomes" id="UP001049176">
    <property type="component" value="Chromosome 2"/>
</dbReference>
<sequence>MDQSTSTSFNGPGHITQLSMEVDSMPTTDHLPTSGSTPSTLSSAAEGSSAPLVPAVVPDPSMAVDTVVLPLKRPSEHSLEHVAWRDPLMTIGAVNDVGKFAFDYVHPEWPIATGSDRTHKRLFIAGPDREKFDDQSLQAAADKVKTIYKDSDKAIAVPAFLEANLQAIYAAVDDHRRTIEDVNNLNQSLHEQNKVLEAERIQLLQANLAHQTARDKVLAEAAKVGLNAEKATQDANRLVEQLAQELAAAHEAAKKKDEAHRKQLEDLVCNALYKYGGNIFKLLVCKQFTKLQEENAKLARDVEKATQDTNRLAERRAQEAAQEAAKKTDEAHRKQLDDLSMKLQEEKQLRTTAENERSTELNRNRQRQPWSQSSFPILNDNDADDEMSPPQPTSTLNSSTSHRRSSTHANTSSTTTASAPFTSSPSTGNLAPRTTGGTSSSSNGTSAHPSTTTASTPHTPGGASSSSNGTSTGNSAPHTTEGTSSFSGTSSSSTTPSSTSSGPGPGAPPFPSNIPGDPAALVQEFLRYMASAPQGATHTTTHHAPPTATPTHRNARRQRVVHTPRPGSNNHKKALKQKAKSEIPKKLHTLWDRMLHKTFLGCTAMECVSHFEEYNPIEDVVADAYKMGNGLGPEGDNQFGLFFGEGWNRHAWNRKVVDNLVLLVPAQKQKYTELAQCEISEEVLQTWFCGFIRDARGYWSRSRPRVHTSGSRLEMRTEATVRAERYAADRARRVRVTNHKHNEANSSPHVGEWQRARNLLEQLDANAMSSECTDDEESLDEAIRTSAGPRPPPTRRRKRLPDVSYNTTPKTLPRSCYHNSFLQRLTPQELGELEVKNVTIPLFDRWAGRAMVSDTEDEDEDDMSVEGSGAEETCQSLRRTPHRIPRRRFEILDEEQILRIATDISKVNKDLQSFTIDATVGGDMNVNNKLYKKAKERLDAAVVVFTTCAGEEFFSLAALWRMRMLMDGLAVGAGLGILRKADFEIALIDEASQINGPTTLIPLVKGVQRAISDHVQLRRTVKPLGKILQFNVSLLKQLFTMDEEIQYRFPQELALSPSNEFYQGRLRSGIQDSESVLGILSRSKFPWPVNEQGIVVLTVFLECASEVDMGGWSKGNVGQVDVIEKVIKLLPTEKEIEAGGHEETGPSSAPALSDLKMSYRLTPNKRFDAGVLIEPKPAFRFDPAGEKKLAEFRNDVWPTIERMNEIAPQHSRLFKEVILVGSPSKPFTYTAKNTARHQAILRDYDQEIVSDRTQSENSPPTSWNLGSTTSFVRAVVASVLTRTVQDEDDLFQHGCDSSMDP</sequence>
<feature type="compositionally biased region" description="Low complexity" evidence="2">
    <location>
        <begin position="31"/>
        <end position="43"/>
    </location>
</feature>
<feature type="region of interest" description="Disordered" evidence="2">
    <location>
        <begin position="25"/>
        <end position="53"/>
    </location>
</feature>
<reference evidence="3" key="1">
    <citation type="journal article" date="2021" name="Genome Biol. Evol.">
        <title>The assembled and annotated genome of the fairy-ring fungus Marasmius oreades.</title>
        <authorList>
            <person name="Hiltunen M."/>
            <person name="Ament-Velasquez S.L."/>
            <person name="Johannesson H."/>
        </authorList>
    </citation>
    <scope>NUCLEOTIDE SEQUENCE</scope>
    <source>
        <strain evidence="3">03SP1</strain>
    </source>
</reference>
<dbReference type="OrthoDB" id="3068300at2759"/>
<feature type="compositionally biased region" description="Acidic residues" evidence="2">
    <location>
        <begin position="854"/>
        <end position="864"/>
    </location>
</feature>
<keyword evidence="4" id="KW-1185">Reference proteome</keyword>
<dbReference type="GO" id="GO:0005643">
    <property type="term" value="C:nuclear pore"/>
    <property type="evidence" value="ECO:0007669"/>
    <property type="project" value="TreeGrafter"/>
</dbReference>
<feature type="compositionally biased region" description="Polar residues" evidence="2">
    <location>
        <begin position="367"/>
        <end position="376"/>
    </location>
</feature>
<feature type="region of interest" description="Disordered" evidence="2">
    <location>
        <begin position="769"/>
        <end position="811"/>
    </location>
</feature>
<evidence type="ECO:0000256" key="2">
    <source>
        <dbReference type="SAM" id="MobiDB-lite"/>
    </source>
</evidence>
<proteinExistence type="predicted"/>
<feature type="compositionally biased region" description="Low complexity" evidence="2">
    <location>
        <begin position="536"/>
        <end position="552"/>
    </location>
</feature>
<dbReference type="RefSeq" id="XP_043014274.1">
    <property type="nucleotide sequence ID" value="XM_043149667.1"/>
</dbReference>
<feature type="region of interest" description="Disordered" evidence="2">
    <location>
        <begin position="338"/>
        <end position="517"/>
    </location>
</feature>